<dbReference type="Pfam" id="PF00514">
    <property type="entry name" value="Arm"/>
    <property type="match status" value="2"/>
</dbReference>
<dbReference type="InterPro" id="IPR000225">
    <property type="entry name" value="Armadillo"/>
</dbReference>
<proteinExistence type="inferred from homology"/>
<dbReference type="Gene3D" id="1.25.10.10">
    <property type="entry name" value="Leucine-rich Repeat Variant"/>
    <property type="match status" value="1"/>
</dbReference>
<sequence length="364" mass="40464">MSQEVCGTVQTVEETRLQKLYKNSAKHEDMRRRRTECSVELRKQKKDEALMKRRNIAPLDDVTDSEISGTEESILAAGEVKCTVGNITPSDICRILSSNPSLEEIRTCFTNLRRLLARDRNPPVREVIEANLLPALKAGIEFEDRTVQLEAAWAITNIVSGSSEDTASAVEAGIIPRLVQMCFLDDFDLAEQACWALANIAGDSATLRDICIREGIIDSLEYLVSRAEKLRVQFLRTIAWAYSNLCRHKNPQASIEHTSRLVKGIEVLLSNEDAVVRQDTCWALSYLTDGEDGYIRDANQGNVMAFVLKMLNSENDAAIKPAIRVLGNFATGSDDLTQVGILFVHSSMAGHTSICAKYKHDILC</sequence>
<evidence type="ECO:0000256" key="2">
    <source>
        <dbReference type="ARBA" id="ARBA00022448"/>
    </source>
</evidence>
<dbReference type="InterPro" id="IPR011989">
    <property type="entry name" value="ARM-like"/>
</dbReference>
<dbReference type="SMART" id="SM00185">
    <property type="entry name" value="ARM"/>
    <property type="match status" value="5"/>
</dbReference>
<reference evidence="6 7" key="1">
    <citation type="submission" date="2024-08" db="EMBL/GenBank/DDBJ databases">
        <title>Gnathostoma spinigerum genome.</title>
        <authorList>
            <person name="Gonzalez-Bertolin B."/>
            <person name="Monzon S."/>
            <person name="Zaballos A."/>
            <person name="Jimenez P."/>
            <person name="Dekumyoy P."/>
            <person name="Varona S."/>
            <person name="Cuesta I."/>
            <person name="Sumanam S."/>
            <person name="Adisakwattana P."/>
            <person name="Gasser R.B."/>
            <person name="Hernandez-Gonzalez A."/>
            <person name="Young N.D."/>
            <person name="Perteguer M.J."/>
        </authorList>
    </citation>
    <scope>NUCLEOTIDE SEQUENCE [LARGE SCALE GENOMIC DNA]</scope>
    <source>
        <strain evidence="6">AL3</strain>
        <tissue evidence="6">Liver</tissue>
    </source>
</reference>
<evidence type="ECO:0000256" key="3">
    <source>
        <dbReference type="ARBA" id="ARBA00022927"/>
    </source>
</evidence>
<evidence type="ECO:0000256" key="1">
    <source>
        <dbReference type="ARBA" id="ARBA00010394"/>
    </source>
</evidence>
<comment type="similarity">
    <text evidence="1">Belongs to the importin alpha family.</text>
</comment>
<keyword evidence="2 4" id="KW-0813">Transport</keyword>
<accession>A0ABD6F0D0</accession>
<gene>
    <name evidence="6" type="ORF">AB6A40_010045</name>
</gene>
<dbReference type="AlphaFoldDB" id="A0ABD6F0D0"/>
<dbReference type="InterPro" id="IPR016024">
    <property type="entry name" value="ARM-type_fold"/>
</dbReference>
<dbReference type="SUPFAM" id="SSF48371">
    <property type="entry name" value="ARM repeat"/>
    <property type="match status" value="1"/>
</dbReference>
<evidence type="ECO:0000259" key="5">
    <source>
        <dbReference type="PROSITE" id="PS51214"/>
    </source>
</evidence>
<evidence type="ECO:0000256" key="4">
    <source>
        <dbReference type="PROSITE-ProRule" id="PRU00561"/>
    </source>
</evidence>
<organism evidence="6 7">
    <name type="scientific">Gnathostoma spinigerum</name>
    <dbReference type="NCBI Taxonomy" id="75299"/>
    <lineage>
        <taxon>Eukaryota</taxon>
        <taxon>Metazoa</taxon>
        <taxon>Ecdysozoa</taxon>
        <taxon>Nematoda</taxon>
        <taxon>Chromadorea</taxon>
        <taxon>Rhabditida</taxon>
        <taxon>Spirurina</taxon>
        <taxon>Gnathostomatomorpha</taxon>
        <taxon>Gnathostomatoidea</taxon>
        <taxon>Gnathostomatidae</taxon>
        <taxon>Gnathostoma</taxon>
    </lineage>
</organism>
<feature type="domain" description="IBB" evidence="5">
    <location>
        <begin position="1"/>
        <end position="63"/>
    </location>
</feature>
<name>A0ABD6F0D0_9BILA</name>
<protein>
    <recommendedName>
        <fullName evidence="5">IBB domain-containing protein</fullName>
    </recommendedName>
</protein>
<dbReference type="Gene3D" id="1.20.5.690">
    <property type="entry name" value="Importin-alpha, importin-beta-binding domain"/>
    <property type="match status" value="1"/>
</dbReference>
<dbReference type="Proteomes" id="UP001608902">
    <property type="component" value="Unassembled WGS sequence"/>
</dbReference>
<keyword evidence="3" id="KW-0653">Protein transport</keyword>
<dbReference type="InterPro" id="IPR002652">
    <property type="entry name" value="Importin-a_IBB"/>
</dbReference>
<dbReference type="PANTHER" id="PTHR23316">
    <property type="entry name" value="IMPORTIN ALPHA"/>
    <property type="match status" value="1"/>
</dbReference>
<dbReference type="PROSITE" id="PS51214">
    <property type="entry name" value="IBB"/>
    <property type="match status" value="1"/>
</dbReference>
<comment type="caution">
    <text evidence="6">The sequence shown here is derived from an EMBL/GenBank/DDBJ whole genome shotgun (WGS) entry which is preliminary data.</text>
</comment>
<evidence type="ECO:0000313" key="6">
    <source>
        <dbReference type="EMBL" id="MFH4983336.1"/>
    </source>
</evidence>
<dbReference type="Pfam" id="PF01749">
    <property type="entry name" value="IBB"/>
    <property type="match status" value="1"/>
</dbReference>
<keyword evidence="7" id="KW-1185">Reference proteome</keyword>
<dbReference type="GO" id="GO:0015031">
    <property type="term" value="P:protein transport"/>
    <property type="evidence" value="ECO:0007669"/>
    <property type="project" value="UniProtKB-KW"/>
</dbReference>
<dbReference type="EMBL" id="JBGFUD010011922">
    <property type="protein sequence ID" value="MFH4983336.1"/>
    <property type="molecule type" value="Genomic_DNA"/>
</dbReference>
<dbReference type="InterPro" id="IPR036975">
    <property type="entry name" value="Importin-a_IBB_sf"/>
</dbReference>
<evidence type="ECO:0000313" key="7">
    <source>
        <dbReference type="Proteomes" id="UP001608902"/>
    </source>
</evidence>